<dbReference type="InterPro" id="IPR020841">
    <property type="entry name" value="PKS_Beta-ketoAc_synthase_dom"/>
</dbReference>
<dbReference type="SUPFAM" id="SSF51735">
    <property type="entry name" value="NAD(P)-binding Rossmann-fold domains"/>
    <property type="match status" value="2"/>
</dbReference>
<dbReference type="EMBL" id="JAHZIJ010000018">
    <property type="protein sequence ID" value="MBW7476952.1"/>
    <property type="molecule type" value="Genomic_DNA"/>
</dbReference>
<proteinExistence type="predicted"/>
<keyword evidence="7" id="KW-1185">Reference proteome</keyword>
<dbReference type="InterPro" id="IPR018201">
    <property type="entry name" value="Ketoacyl_synth_AS"/>
</dbReference>
<dbReference type="Pfam" id="PF00109">
    <property type="entry name" value="ketoacyl-synt"/>
    <property type="match status" value="1"/>
</dbReference>
<dbReference type="PROSITE" id="PS00606">
    <property type="entry name" value="KS3_1"/>
    <property type="match status" value="1"/>
</dbReference>
<evidence type="ECO:0000256" key="1">
    <source>
        <dbReference type="ARBA" id="ARBA00022450"/>
    </source>
</evidence>
<dbReference type="Pfam" id="PF22621">
    <property type="entry name" value="CurL-like_PKS_C"/>
    <property type="match status" value="1"/>
</dbReference>
<evidence type="ECO:0000259" key="4">
    <source>
        <dbReference type="PROSITE" id="PS50075"/>
    </source>
</evidence>
<gene>
    <name evidence="6" type="ORF">K0T92_19730</name>
</gene>
<name>A0ABS7DBT3_9BACL</name>
<dbReference type="PANTHER" id="PTHR43775">
    <property type="entry name" value="FATTY ACID SYNTHASE"/>
    <property type="match status" value="1"/>
</dbReference>
<dbReference type="PROSITE" id="PS50075">
    <property type="entry name" value="CARRIER"/>
    <property type="match status" value="1"/>
</dbReference>
<dbReference type="InterPro" id="IPR013968">
    <property type="entry name" value="PKS_KR"/>
</dbReference>
<evidence type="ECO:0000313" key="7">
    <source>
        <dbReference type="Proteomes" id="UP000812277"/>
    </source>
</evidence>
<dbReference type="InterPro" id="IPR006162">
    <property type="entry name" value="Ppantetheine_attach_site"/>
</dbReference>
<dbReference type="InterPro" id="IPR057326">
    <property type="entry name" value="KR_dom"/>
</dbReference>
<dbReference type="Pfam" id="PF00550">
    <property type="entry name" value="PP-binding"/>
    <property type="match status" value="1"/>
</dbReference>
<dbReference type="Pfam" id="PF02801">
    <property type="entry name" value="Ketoacyl-synt_C"/>
    <property type="match status" value="1"/>
</dbReference>
<feature type="domain" description="Ketosynthase family 3 (KS3)" evidence="5">
    <location>
        <begin position="30"/>
        <end position="456"/>
    </location>
</feature>
<dbReference type="CDD" id="cd00833">
    <property type="entry name" value="PKS"/>
    <property type="match status" value="1"/>
</dbReference>
<dbReference type="InterPro" id="IPR036736">
    <property type="entry name" value="ACP-like_sf"/>
</dbReference>
<protein>
    <submittedName>
        <fullName evidence="6">SDR family NAD(P)-dependent oxidoreductase</fullName>
    </submittedName>
</protein>
<dbReference type="SMART" id="SM00825">
    <property type="entry name" value="PKS_KS"/>
    <property type="match status" value="1"/>
</dbReference>
<keyword evidence="1" id="KW-0596">Phosphopantetheine</keyword>
<evidence type="ECO:0000313" key="6">
    <source>
        <dbReference type="EMBL" id="MBW7476952.1"/>
    </source>
</evidence>
<dbReference type="CDD" id="cd08953">
    <property type="entry name" value="KR_2_SDR_x"/>
    <property type="match status" value="1"/>
</dbReference>
<dbReference type="SUPFAM" id="SSF47336">
    <property type="entry name" value="ACP-like"/>
    <property type="match status" value="1"/>
</dbReference>
<keyword evidence="2" id="KW-0597">Phosphoprotein</keyword>
<dbReference type="SMART" id="SM00822">
    <property type="entry name" value="PKS_KR"/>
    <property type="match status" value="1"/>
</dbReference>
<organism evidence="6 7">
    <name type="scientific">Paenibacillus oenotherae</name>
    <dbReference type="NCBI Taxonomy" id="1435645"/>
    <lineage>
        <taxon>Bacteria</taxon>
        <taxon>Bacillati</taxon>
        <taxon>Bacillota</taxon>
        <taxon>Bacilli</taxon>
        <taxon>Bacillales</taxon>
        <taxon>Paenibacillaceae</taxon>
        <taxon>Paenibacillus</taxon>
    </lineage>
</organism>
<sequence length="1821" mass="204875">MLQDLLNFDIGQLDEDMDEGIEEVSFETAVNDIAIIGISANLPMAEDAGQFWHNLQQGRDCVRPFPEGRQRDIDSYLKYMRKPGGQTAYSSAAYLEDIAQFDYRFFRLSPKEVGLMDPNQRLFLESAWKTIEDAGYGGKRIAGSRTGVFLGYTSMGEYNYQRIINEVEPASLSISVAGNLPAIIPSRISNLLNLRGPSVVMDTACSSSLVALHFACQSLRNKECDMAIAGSVKINLVPVADAVKVGFESSIEKARTFDDESDGTGSGEGVVSVLMKPLGQAIEDGDHIYAVIKGSAINQDGESLGITVPNPEAQEDVIVRAWQDAGVDPETITYMEAHGTGTRLGDPIEIKAIQQAFARYTDRKQFCAISALKTNIGHLDHAAGIAGLLKAVLSLKHKQLPPSLHFVKPNREISFESSPVYVNRRLVPWDTGGLPRRCGVSAFGLSGTNCHVVLEEAPEQQSSIAYADYPQLFALSAKSEYSLKHLISDYVKLLRSERSPGFNDLCFTANTGRGHYQYRLAVIAWDAEDLAGKLEAAAHAGLDAGHHNGLLYGYHKTVSQRAAEPQEVTEQDKRRWSAEADGVLSGIPEFSEGIGERLLLQLAQYYVQGAEVNWEELYKGQKRSKVSLPTYPFERNRCWIDIPEVSEGIKDGIFYEAKWMQQNLAVSPHPAAAKTALVFMDRQGLGDEVQRKLSEDGIRVITVESGDRYEKQDGNRYTIREDEEDYKRLIADLGIRASLQIVHLLSLRGDGRLDDLASLQESQHYGVRSLFFLTKALMNQAIQGDIELVVVAQQVHAVTNLEQELSPQYASLLGLGKVLRQEYPQLKCKGLDIDEHTPVSVWMKELGLRDLASTVSYRDGRRYVQQFQHAGLNRTASDPVQIHSDGIYVITGGTGGLGLETAKYLAGKSNVNIALINRSAMPDRSQWEALLADGQDARVVGKIRDMMEIEALGARVVAYSADIADYAAMSALLDDLRESFGPIRGVIHSAGVAGSGIVMQKEESVFFDVLRPKVQGTWVLDRLTENDPLDFFVMYSSIAGVFGGAGQSDYTAANAFMDAYAGYRQQRGRRTLSINWPAWKEAGMAVEHQFHQKQNVFKAIETAKAMNCFEAVLNRKLTNIVIAELNEQVDMSLLDAHLPIQLSEQIITSFKQTDVYNEVASAAEFPVVERERVKVELKGRPDKNYTPLEQHMGQIWGEVLGLHEIDIYDPFHELGGDSIIAVNVASTMNNSHIPVKVADIIAHQTVFEVAARIQEEHPDLRIEALDMDGKQDKARSLKVIDTIVGNEDTYNWEQLNCFFKPVAIQFESFHSGNYELFLFYSTFFTTFLPNMSSAMMFEPFTKPWEPITPCLDRTGLKGKLGIEMVELQFTSEEDFHDKIRKELNSGFSLLVPGDLFGLVYNANYLQEPHEHYFIIKGYDLDRNIYFILDNMHIDGGATALYRDFTVRCSDMYAMSRLYFKHLFPNLPYQYFWTLRKGQQKVKPFTYLHALAEHNTLMKEINDGSSTITYLEQELMKEIETQRHVYRCKGVAYLANSKFVYYDILIKFLSLCNISAEEIQSIKTISGDVFRKWTDIRMKLFERAGENNFEFADIELLVEENIGRERAFRERFIGIIDGMDMESMIRDMETRSENDKFVVRNNNKAAILRDNDSVEIIHEASKTYDTWIVRDDAPQLLIYPDGHEDFGLELELAIHNQQSRTFHSGLVLKMESGRKYLFGNYRAESTVIYCPENQNHQLVYEQQVVQLASCFRIEKKDGMITFMTRNSAAEAWISIYTISADEPVLCVGLFSKTWEPIDHRVTFTNINYEALAQHAITVEAEI</sequence>
<dbReference type="RefSeq" id="WP_219874201.1">
    <property type="nucleotide sequence ID" value="NZ_JAHZIJ010000018.1"/>
</dbReference>
<dbReference type="PROSITE" id="PS52004">
    <property type="entry name" value="KS3_2"/>
    <property type="match status" value="1"/>
</dbReference>
<dbReference type="InterPro" id="IPR009081">
    <property type="entry name" value="PP-bd_ACP"/>
</dbReference>
<dbReference type="InterPro" id="IPR049490">
    <property type="entry name" value="C883_1060-like_KR_N"/>
</dbReference>
<dbReference type="Gene3D" id="3.40.47.10">
    <property type="match status" value="1"/>
</dbReference>
<feature type="domain" description="Carrier" evidence="4">
    <location>
        <begin position="1183"/>
        <end position="1257"/>
    </location>
</feature>
<dbReference type="InterPro" id="IPR014031">
    <property type="entry name" value="Ketoacyl_synth_C"/>
</dbReference>
<dbReference type="InterPro" id="IPR016039">
    <property type="entry name" value="Thiolase-like"/>
</dbReference>
<dbReference type="PROSITE" id="PS00012">
    <property type="entry name" value="PHOSPHOPANTETHEINE"/>
    <property type="match status" value="1"/>
</dbReference>
<accession>A0ABS7DBT3</accession>
<evidence type="ECO:0000256" key="3">
    <source>
        <dbReference type="ARBA" id="ARBA00022679"/>
    </source>
</evidence>
<dbReference type="Gene3D" id="1.10.1200.10">
    <property type="entry name" value="ACP-like"/>
    <property type="match status" value="1"/>
</dbReference>
<dbReference type="InterPro" id="IPR036291">
    <property type="entry name" value="NAD(P)-bd_dom_sf"/>
</dbReference>
<dbReference type="SUPFAM" id="SSF53901">
    <property type="entry name" value="Thiolase-like"/>
    <property type="match status" value="1"/>
</dbReference>
<dbReference type="InterPro" id="IPR014030">
    <property type="entry name" value="Ketoacyl_synth_N"/>
</dbReference>
<keyword evidence="3" id="KW-0808">Transferase</keyword>
<dbReference type="Proteomes" id="UP000812277">
    <property type="component" value="Unassembled WGS sequence"/>
</dbReference>
<reference evidence="6 7" key="1">
    <citation type="submission" date="2021-07" db="EMBL/GenBank/DDBJ databases">
        <title>Paenibacillus radiodurans sp. nov., isolated from the southeastern edge of Tengger Desert.</title>
        <authorList>
            <person name="Zhang G."/>
        </authorList>
    </citation>
    <scope>NUCLEOTIDE SEQUENCE [LARGE SCALE GENOMIC DNA]</scope>
    <source>
        <strain evidence="6 7">DT7-4</strain>
    </source>
</reference>
<dbReference type="Gene3D" id="1.10.1240.100">
    <property type="match status" value="1"/>
</dbReference>
<evidence type="ECO:0000256" key="2">
    <source>
        <dbReference type="ARBA" id="ARBA00022553"/>
    </source>
</evidence>
<evidence type="ECO:0000259" key="5">
    <source>
        <dbReference type="PROSITE" id="PS52004"/>
    </source>
</evidence>
<comment type="caution">
    <text evidence="6">The sequence shown here is derived from an EMBL/GenBank/DDBJ whole genome shotgun (WGS) entry which is preliminary data.</text>
</comment>
<dbReference type="Pfam" id="PF21394">
    <property type="entry name" value="Beta-ketacyl_N"/>
    <property type="match status" value="1"/>
</dbReference>
<dbReference type="PANTHER" id="PTHR43775:SF37">
    <property type="entry name" value="SI:DKEY-61P9.11"/>
    <property type="match status" value="1"/>
</dbReference>
<dbReference type="InterPro" id="IPR050091">
    <property type="entry name" value="PKS_NRPS_Biosynth_Enz"/>
</dbReference>
<dbReference type="Gene3D" id="3.40.50.720">
    <property type="entry name" value="NAD(P)-binding Rossmann-like Domain"/>
    <property type="match status" value="1"/>
</dbReference>
<dbReference type="Pfam" id="PF08659">
    <property type="entry name" value="KR"/>
    <property type="match status" value="1"/>
</dbReference>